<accession>A0ABV8EDK5</accession>
<sequence>QAFGRFVQNIPAPLGIGKITLDDGSQVSGFLCEPYALGNAREITALGGWRAYIASIRQAGDTVKA</sequence>
<dbReference type="InterPro" id="IPR053844">
    <property type="entry name" value="AH_C"/>
</dbReference>
<evidence type="ECO:0000313" key="2">
    <source>
        <dbReference type="EMBL" id="MFC3970418.1"/>
    </source>
</evidence>
<feature type="domain" description="Allophanate hydrolase C-terminal" evidence="1">
    <location>
        <begin position="2"/>
        <end position="54"/>
    </location>
</feature>
<evidence type="ECO:0000313" key="3">
    <source>
        <dbReference type="Proteomes" id="UP001595697"/>
    </source>
</evidence>
<dbReference type="Proteomes" id="UP001595697">
    <property type="component" value="Unassembled WGS sequence"/>
</dbReference>
<gene>
    <name evidence="2" type="ORF">ACFOVS_20245</name>
</gene>
<reference evidence="3" key="1">
    <citation type="journal article" date="2019" name="Int. J. Syst. Evol. Microbiol.">
        <title>The Global Catalogue of Microorganisms (GCM) 10K type strain sequencing project: providing services to taxonomists for standard genome sequencing and annotation.</title>
        <authorList>
            <consortium name="The Broad Institute Genomics Platform"/>
            <consortium name="The Broad Institute Genome Sequencing Center for Infectious Disease"/>
            <person name="Wu L."/>
            <person name="Ma J."/>
        </authorList>
    </citation>
    <scope>NUCLEOTIDE SEQUENCE [LARGE SCALE GENOMIC DNA]</scope>
    <source>
        <strain evidence="3">TBRC 5781</strain>
    </source>
</reference>
<dbReference type="Gene3D" id="3.10.490.10">
    <property type="entry name" value="Gamma-glutamyl cyclotransferase-like"/>
    <property type="match status" value="1"/>
</dbReference>
<dbReference type="Pfam" id="PF21986">
    <property type="entry name" value="AH_C"/>
    <property type="match status" value="1"/>
</dbReference>
<dbReference type="EMBL" id="JBHSBD010000102">
    <property type="protein sequence ID" value="MFC3970418.1"/>
    <property type="molecule type" value="Genomic_DNA"/>
</dbReference>
<evidence type="ECO:0000259" key="1">
    <source>
        <dbReference type="Pfam" id="PF21986"/>
    </source>
</evidence>
<feature type="non-terminal residue" evidence="2">
    <location>
        <position position="1"/>
    </location>
</feature>
<protein>
    <recommendedName>
        <fullName evidence="1">Allophanate hydrolase C-terminal domain-containing protein</fullName>
    </recommendedName>
</protein>
<name>A0ABV8EDK5_9HYPH</name>
<comment type="caution">
    <text evidence="2">The sequence shown here is derived from an EMBL/GenBank/DDBJ whole genome shotgun (WGS) entry which is preliminary data.</text>
</comment>
<organism evidence="2 3">
    <name type="scientific">Rhizobium lemnae</name>
    <dbReference type="NCBI Taxonomy" id="1214924"/>
    <lineage>
        <taxon>Bacteria</taxon>
        <taxon>Pseudomonadati</taxon>
        <taxon>Pseudomonadota</taxon>
        <taxon>Alphaproteobacteria</taxon>
        <taxon>Hyphomicrobiales</taxon>
        <taxon>Rhizobiaceae</taxon>
        <taxon>Rhizobium/Agrobacterium group</taxon>
        <taxon>Rhizobium</taxon>
    </lineage>
</organism>
<proteinExistence type="predicted"/>
<keyword evidence="3" id="KW-1185">Reference proteome</keyword>